<feature type="region of interest" description="Disordered" evidence="2">
    <location>
        <begin position="456"/>
        <end position="475"/>
    </location>
</feature>
<dbReference type="EMBL" id="CAJZBQ010000052">
    <property type="protein sequence ID" value="CAG9330959.1"/>
    <property type="molecule type" value="Genomic_DNA"/>
</dbReference>
<comment type="caution">
    <text evidence="3">The sequence shown here is derived from an EMBL/GenBank/DDBJ whole genome shotgun (WGS) entry which is preliminary data.</text>
</comment>
<evidence type="ECO:0000256" key="2">
    <source>
        <dbReference type="SAM" id="MobiDB-lite"/>
    </source>
</evidence>
<feature type="compositionally biased region" description="Polar residues" evidence="2">
    <location>
        <begin position="457"/>
        <end position="475"/>
    </location>
</feature>
<keyword evidence="1" id="KW-0175">Coiled coil</keyword>
<sequence length="475" mass="55525">MSYRRNIDLHMPFQTDDLIESSYSYTDRKYDSSKSHESSKFELMKQDLSKATEAISSLRKERDALREALKTSFSEKDYIEKHLRERLQSFEAEIINGRKAIRLTEELKVKSEALQEELKKLKKMNHEKSKILNEQESRIRELTEALKMQVNGWEQLQAANQALRKELVSSNYVKEAERKFEDESLGVLGKIMQYVNYIIEKVHHSPSVYTMFKSRVTCSKKLREAIEKQEFPDVLLKMMKFIVDLINYYGIRKNSPLRNFHHAKISKIERSKEEATNTLYDCDSYYINSPRARAASLDQNKQISDKFIQTQTDRTFNTLISSHYPSLAEKYEPSFKDEDEYSKLIGESQQLLSVLDKQNSRLALLNQQISTAVTHSPKETIETEDFSYDPPLSSRGKWDKNKPAIKEDRLKRRKNNDKSLSRSKSPESQRLPSRFEEYVIPNLKKTERWDGVADFFSSYSDPKSPRNLTSPGSPK</sequence>
<keyword evidence="4" id="KW-1185">Reference proteome</keyword>
<evidence type="ECO:0000313" key="4">
    <source>
        <dbReference type="Proteomes" id="UP001162131"/>
    </source>
</evidence>
<accession>A0AAU9JZ04</accession>
<name>A0AAU9JZ04_9CILI</name>
<feature type="coiled-coil region" evidence="1">
    <location>
        <begin position="104"/>
        <end position="145"/>
    </location>
</feature>
<reference evidence="3" key="1">
    <citation type="submission" date="2021-09" db="EMBL/GenBank/DDBJ databases">
        <authorList>
            <consortium name="AG Swart"/>
            <person name="Singh M."/>
            <person name="Singh A."/>
            <person name="Seah K."/>
            <person name="Emmerich C."/>
        </authorList>
    </citation>
    <scope>NUCLEOTIDE SEQUENCE</scope>
    <source>
        <strain evidence="3">ATCC30299</strain>
    </source>
</reference>
<dbReference type="Proteomes" id="UP001162131">
    <property type="component" value="Unassembled WGS sequence"/>
</dbReference>
<evidence type="ECO:0000256" key="1">
    <source>
        <dbReference type="SAM" id="Coils"/>
    </source>
</evidence>
<feature type="compositionally biased region" description="Basic and acidic residues" evidence="2">
    <location>
        <begin position="396"/>
        <end position="437"/>
    </location>
</feature>
<proteinExistence type="predicted"/>
<feature type="coiled-coil region" evidence="1">
    <location>
        <begin position="41"/>
        <end position="68"/>
    </location>
</feature>
<dbReference type="AlphaFoldDB" id="A0AAU9JZ04"/>
<protein>
    <submittedName>
        <fullName evidence="3">Uncharacterized protein</fullName>
    </submittedName>
</protein>
<organism evidence="3 4">
    <name type="scientific">Blepharisma stoltei</name>
    <dbReference type="NCBI Taxonomy" id="1481888"/>
    <lineage>
        <taxon>Eukaryota</taxon>
        <taxon>Sar</taxon>
        <taxon>Alveolata</taxon>
        <taxon>Ciliophora</taxon>
        <taxon>Postciliodesmatophora</taxon>
        <taxon>Heterotrichea</taxon>
        <taxon>Heterotrichida</taxon>
        <taxon>Blepharismidae</taxon>
        <taxon>Blepharisma</taxon>
    </lineage>
</organism>
<gene>
    <name evidence="3" type="ORF">BSTOLATCC_MIC52368</name>
</gene>
<feature type="region of interest" description="Disordered" evidence="2">
    <location>
        <begin position="381"/>
        <end position="437"/>
    </location>
</feature>
<evidence type="ECO:0000313" key="3">
    <source>
        <dbReference type="EMBL" id="CAG9330959.1"/>
    </source>
</evidence>